<accession>A0A9X4XI64</accession>
<comment type="caution">
    <text evidence="1">The sequence shown here is derived from an EMBL/GenBank/DDBJ whole genome shotgun (WGS) entry which is preliminary data.</text>
</comment>
<reference evidence="1 2" key="1">
    <citation type="journal article" date="2019" name="Nat. Med.">
        <title>A library of human gut bacterial isolates paired with longitudinal multiomics data enables mechanistic microbiome research.</title>
        <authorList>
            <person name="Poyet M."/>
            <person name="Groussin M."/>
            <person name="Gibbons S.M."/>
            <person name="Avila-Pacheco J."/>
            <person name="Jiang X."/>
            <person name="Kearney S.M."/>
            <person name="Perrotta A.R."/>
            <person name="Berdy B."/>
            <person name="Zhao S."/>
            <person name="Lieberman T.D."/>
            <person name="Swanson P.K."/>
            <person name="Smith M."/>
            <person name="Roesemann S."/>
            <person name="Alexander J.E."/>
            <person name="Rich S.A."/>
            <person name="Livny J."/>
            <person name="Vlamakis H."/>
            <person name="Clish C."/>
            <person name="Bullock K."/>
            <person name="Deik A."/>
            <person name="Scott J."/>
            <person name="Pierce K.A."/>
            <person name="Xavier R.J."/>
            <person name="Alm E.J."/>
        </authorList>
    </citation>
    <scope>NUCLEOTIDE SEQUENCE [LARGE SCALE GENOMIC DNA]</scope>
    <source>
        <strain evidence="1 2">BIOML-A198</strain>
    </source>
</reference>
<dbReference type="EMBL" id="WMQE01000019">
    <property type="protein sequence ID" value="MTK21607.1"/>
    <property type="molecule type" value="Genomic_DNA"/>
</dbReference>
<dbReference type="AlphaFoldDB" id="A0A9X4XI64"/>
<evidence type="ECO:0000313" key="2">
    <source>
        <dbReference type="Proteomes" id="UP000487649"/>
    </source>
</evidence>
<protein>
    <submittedName>
        <fullName evidence="1">Uncharacterized protein</fullName>
    </submittedName>
</protein>
<dbReference type="Proteomes" id="UP000487649">
    <property type="component" value="Unassembled WGS sequence"/>
</dbReference>
<name>A0A9X4XI64_9FIRM</name>
<evidence type="ECO:0000313" key="1">
    <source>
        <dbReference type="EMBL" id="MTK21607.1"/>
    </source>
</evidence>
<organism evidence="1 2">
    <name type="scientific">Turicibacter sanguinis</name>
    <dbReference type="NCBI Taxonomy" id="154288"/>
    <lineage>
        <taxon>Bacteria</taxon>
        <taxon>Bacillati</taxon>
        <taxon>Bacillota</taxon>
        <taxon>Erysipelotrichia</taxon>
        <taxon>Erysipelotrichales</taxon>
        <taxon>Turicibacteraceae</taxon>
        <taxon>Turicibacter</taxon>
    </lineage>
</organism>
<proteinExistence type="predicted"/>
<gene>
    <name evidence="1" type="ORF">GMA92_09255</name>
</gene>
<sequence length="69" mass="7885">MKGVASVAPNEIIKYSILSLNNGDTDLHDIVFREIFDSDLTPIWESIHIILRENHIYPPEETVISYETA</sequence>